<dbReference type="RefSeq" id="WP_305991789.1">
    <property type="nucleotide sequence ID" value="NZ_JAVAMP010000003.1"/>
</dbReference>
<dbReference type="InterPro" id="IPR018392">
    <property type="entry name" value="LysM"/>
</dbReference>
<evidence type="ECO:0000259" key="9">
    <source>
        <dbReference type="PROSITE" id="PS51782"/>
    </source>
</evidence>
<dbReference type="Gene3D" id="3.40.630.10">
    <property type="entry name" value="Zn peptidases"/>
    <property type="match status" value="1"/>
</dbReference>
<evidence type="ECO:0000256" key="3">
    <source>
        <dbReference type="ARBA" id="ARBA00022670"/>
    </source>
</evidence>
<feature type="domain" description="LysM" evidence="9">
    <location>
        <begin position="2"/>
        <end position="47"/>
    </location>
</feature>
<evidence type="ECO:0000256" key="6">
    <source>
        <dbReference type="ARBA" id="ARBA00022833"/>
    </source>
</evidence>
<dbReference type="PROSITE" id="PS00132">
    <property type="entry name" value="CARBOXYPEPT_ZN_1"/>
    <property type="match status" value="1"/>
</dbReference>
<protein>
    <submittedName>
        <fullName evidence="11">M14 family zinc carboxypeptidase</fullName>
    </submittedName>
</protein>
<sequence>MRTYVVRSGDTLNRIAKRFGVSINAILNANPQLTNMDYIIPGQVLQIPNAQLNYYVIQAGDTFYGISQKFNIQLDSLLAANPNVDPSQLYVGQMIILPNSSGNSIVDTTSEYGYQEMVEDMNALKKEYPFLEVVSLGKSVMGKDIWAIKIGGGPKKVHYNGSFHANEWITTPLLMKFIEDYAKAYSSDGTLRGSDMKRWYENTTLWVVPMVNPDGVELVQEGITEAHPYYKQLLEWNNGSFNFSGWKSNIRGVDLNDQFPANWEVERDRRAVSGPGPRDWVGPSPLSEPEARTIANFTSNNNFDMVIAFHTQGEEIYWNYRDLEPPVSEQIANHFQSVSGYKPVKLTGSDAGYKDWFIQDFRRPGFTVEAGRGVNPLPISDFPRIYNEAVGIMIEGLKVI</sequence>
<dbReference type="Pfam" id="PF00246">
    <property type="entry name" value="Peptidase_M14"/>
    <property type="match status" value="1"/>
</dbReference>
<keyword evidence="6" id="KW-0862">Zinc</keyword>
<evidence type="ECO:0000256" key="8">
    <source>
        <dbReference type="PROSITE-ProRule" id="PRU01379"/>
    </source>
</evidence>
<dbReference type="Pfam" id="PF01476">
    <property type="entry name" value="LysM"/>
    <property type="match status" value="2"/>
</dbReference>
<name>A0ABT9IYN5_9BACL</name>
<dbReference type="Proteomes" id="UP001231941">
    <property type="component" value="Unassembled WGS sequence"/>
</dbReference>
<evidence type="ECO:0000256" key="4">
    <source>
        <dbReference type="ARBA" id="ARBA00022723"/>
    </source>
</evidence>
<evidence type="ECO:0000313" key="12">
    <source>
        <dbReference type="Proteomes" id="UP001231941"/>
    </source>
</evidence>
<keyword evidence="4" id="KW-0479">Metal-binding</keyword>
<dbReference type="SUPFAM" id="SSF53187">
    <property type="entry name" value="Zn-dependent exopeptidases"/>
    <property type="match status" value="1"/>
</dbReference>
<evidence type="ECO:0000256" key="1">
    <source>
        <dbReference type="ARBA" id="ARBA00001947"/>
    </source>
</evidence>
<accession>A0ABT9IYN5</accession>
<dbReference type="Gene3D" id="3.10.350.10">
    <property type="entry name" value="LysM domain"/>
    <property type="match status" value="2"/>
</dbReference>
<keyword evidence="12" id="KW-1185">Reference proteome</keyword>
<proteinExistence type="inferred from homology"/>
<evidence type="ECO:0000259" key="10">
    <source>
        <dbReference type="PROSITE" id="PS52035"/>
    </source>
</evidence>
<dbReference type="PANTHER" id="PTHR11705:SF143">
    <property type="entry name" value="SLL0236 PROTEIN"/>
    <property type="match status" value="1"/>
</dbReference>
<comment type="similarity">
    <text evidence="2 8">Belongs to the peptidase M14 family.</text>
</comment>
<evidence type="ECO:0000313" key="11">
    <source>
        <dbReference type="EMBL" id="MDP5274481.1"/>
    </source>
</evidence>
<reference evidence="11 12" key="1">
    <citation type="submission" date="2023-08" db="EMBL/GenBank/DDBJ databases">
        <authorList>
            <person name="Park J.-S."/>
        </authorList>
    </citation>
    <scope>NUCLEOTIDE SEQUENCE [LARGE SCALE GENOMIC DNA]</scope>
    <source>
        <strain evidence="11 12">2205SS18-9</strain>
    </source>
</reference>
<organism evidence="11 12">
    <name type="scientific">Chengkuizengella axinellae</name>
    <dbReference type="NCBI Taxonomy" id="3064388"/>
    <lineage>
        <taxon>Bacteria</taxon>
        <taxon>Bacillati</taxon>
        <taxon>Bacillota</taxon>
        <taxon>Bacilli</taxon>
        <taxon>Bacillales</taxon>
        <taxon>Paenibacillaceae</taxon>
        <taxon>Chengkuizengella</taxon>
    </lineage>
</organism>
<comment type="cofactor">
    <cofactor evidence="1">
        <name>Zn(2+)</name>
        <dbReference type="ChEBI" id="CHEBI:29105"/>
    </cofactor>
</comment>
<dbReference type="InterPro" id="IPR000834">
    <property type="entry name" value="Peptidase_M14"/>
</dbReference>
<feature type="domain" description="LysM" evidence="9">
    <location>
        <begin position="53"/>
        <end position="97"/>
    </location>
</feature>
<comment type="caution">
    <text evidence="11">The sequence shown here is derived from an EMBL/GenBank/DDBJ whole genome shotgun (WGS) entry which is preliminary data.</text>
</comment>
<dbReference type="SMART" id="SM00257">
    <property type="entry name" value="LysM"/>
    <property type="match status" value="2"/>
</dbReference>
<dbReference type="PROSITE" id="PS51782">
    <property type="entry name" value="LYSM"/>
    <property type="match status" value="2"/>
</dbReference>
<dbReference type="SMART" id="SM00631">
    <property type="entry name" value="Zn_pept"/>
    <property type="match status" value="1"/>
</dbReference>
<evidence type="ECO:0000256" key="5">
    <source>
        <dbReference type="ARBA" id="ARBA00022801"/>
    </source>
</evidence>
<keyword evidence="7" id="KW-0482">Metalloprotease</keyword>
<dbReference type="PROSITE" id="PS52035">
    <property type="entry name" value="PEPTIDASE_M14"/>
    <property type="match status" value="1"/>
</dbReference>
<dbReference type="PRINTS" id="PR00765">
    <property type="entry name" value="CRBOXYPTASEA"/>
</dbReference>
<feature type="domain" description="Peptidase M14" evidence="10">
    <location>
        <begin position="110"/>
        <end position="397"/>
    </location>
</feature>
<dbReference type="SUPFAM" id="SSF54106">
    <property type="entry name" value="LysM domain"/>
    <property type="match status" value="2"/>
</dbReference>
<gene>
    <name evidence="11" type="ORF">Q5Y73_10200</name>
</gene>
<feature type="active site" description="Proton donor/acceptor" evidence="8">
    <location>
        <position position="369"/>
    </location>
</feature>
<keyword evidence="11" id="KW-0121">Carboxypeptidase</keyword>
<dbReference type="CDD" id="cd06229">
    <property type="entry name" value="M14_Endopeptidase_I"/>
    <property type="match status" value="1"/>
</dbReference>
<dbReference type="InterPro" id="IPR036779">
    <property type="entry name" value="LysM_dom_sf"/>
</dbReference>
<keyword evidence="5" id="KW-0378">Hydrolase</keyword>
<dbReference type="EMBL" id="JAVAMP010000003">
    <property type="protein sequence ID" value="MDP5274481.1"/>
    <property type="molecule type" value="Genomic_DNA"/>
</dbReference>
<dbReference type="GO" id="GO:0004180">
    <property type="term" value="F:carboxypeptidase activity"/>
    <property type="evidence" value="ECO:0007669"/>
    <property type="project" value="UniProtKB-KW"/>
</dbReference>
<dbReference type="InterPro" id="IPR057246">
    <property type="entry name" value="CARBOXYPEPT_ZN_1"/>
</dbReference>
<dbReference type="InterPro" id="IPR034274">
    <property type="entry name" value="ENP1_M14_CPD"/>
</dbReference>
<dbReference type="PANTHER" id="PTHR11705">
    <property type="entry name" value="PROTEASE FAMILY M14 CARBOXYPEPTIDASE A,B"/>
    <property type="match status" value="1"/>
</dbReference>
<evidence type="ECO:0000256" key="2">
    <source>
        <dbReference type="ARBA" id="ARBA00005988"/>
    </source>
</evidence>
<evidence type="ECO:0000256" key="7">
    <source>
        <dbReference type="ARBA" id="ARBA00023049"/>
    </source>
</evidence>
<dbReference type="CDD" id="cd00118">
    <property type="entry name" value="LysM"/>
    <property type="match status" value="2"/>
</dbReference>
<keyword evidence="3" id="KW-0645">Protease</keyword>